<dbReference type="STRING" id="927083.DB32_002234"/>
<proteinExistence type="predicted"/>
<dbReference type="Proteomes" id="UP000034883">
    <property type="component" value="Chromosome"/>
</dbReference>
<feature type="chain" id="PRO_5002512817" description="Lipoprotein" evidence="1">
    <location>
        <begin position="21"/>
        <end position="139"/>
    </location>
</feature>
<dbReference type="EMBL" id="CP011125">
    <property type="protein sequence ID" value="AKF05085.1"/>
    <property type="molecule type" value="Genomic_DNA"/>
</dbReference>
<keyword evidence="3" id="KW-1185">Reference proteome</keyword>
<protein>
    <recommendedName>
        <fullName evidence="4">Lipoprotein</fullName>
    </recommendedName>
</protein>
<dbReference type="PROSITE" id="PS51257">
    <property type="entry name" value="PROKAR_LIPOPROTEIN"/>
    <property type="match status" value="1"/>
</dbReference>
<dbReference type="KEGG" id="samy:DB32_002234"/>
<keyword evidence="1" id="KW-0732">Signal</keyword>
<evidence type="ECO:0000313" key="2">
    <source>
        <dbReference type="EMBL" id="AKF05085.1"/>
    </source>
</evidence>
<feature type="signal peptide" evidence="1">
    <location>
        <begin position="1"/>
        <end position="20"/>
    </location>
</feature>
<evidence type="ECO:0008006" key="4">
    <source>
        <dbReference type="Google" id="ProtNLM"/>
    </source>
</evidence>
<name>A0A0F6YGU3_9BACT</name>
<accession>A0A0F6YGU3</accession>
<organism evidence="2 3">
    <name type="scientific">Sandaracinus amylolyticus</name>
    <dbReference type="NCBI Taxonomy" id="927083"/>
    <lineage>
        <taxon>Bacteria</taxon>
        <taxon>Pseudomonadati</taxon>
        <taxon>Myxococcota</taxon>
        <taxon>Polyangia</taxon>
        <taxon>Polyangiales</taxon>
        <taxon>Sandaracinaceae</taxon>
        <taxon>Sandaracinus</taxon>
    </lineage>
</organism>
<dbReference type="RefSeq" id="WP_053232356.1">
    <property type="nucleotide sequence ID" value="NZ_CP011125.1"/>
</dbReference>
<gene>
    <name evidence="2" type="ORF">DB32_002234</name>
</gene>
<dbReference type="AlphaFoldDB" id="A0A0F6YGU3"/>
<sequence>MRSALVVLSLLLASCSYDLSGFEFVGEDGGTTSPRVDGGGSCNPFTSAECGAMTTCSVLVRPATTVARCAGEGRGTPGTPCAGTGSCLPMLVCDAPATGDGTCTAFCTATRACPTGMTCDTAARTPFFTWDGTDAFRCR</sequence>
<evidence type="ECO:0000256" key="1">
    <source>
        <dbReference type="SAM" id="SignalP"/>
    </source>
</evidence>
<reference evidence="2 3" key="1">
    <citation type="submission" date="2015-03" db="EMBL/GenBank/DDBJ databases">
        <title>Genome assembly of Sandaracinus amylolyticus DSM 53668.</title>
        <authorList>
            <person name="Sharma G."/>
            <person name="Subramanian S."/>
        </authorList>
    </citation>
    <scope>NUCLEOTIDE SEQUENCE [LARGE SCALE GENOMIC DNA]</scope>
    <source>
        <strain evidence="2 3">DSM 53668</strain>
    </source>
</reference>
<evidence type="ECO:0000313" key="3">
    <source>
        <dbReference type="Proteomes" id="UP000034883"/>
    </source>
</evidence>